<name>H8GLQ6_METAL</name>
<dbReference type="EMBL" id="CM001475">
    <property type="protein sequence ID" value="EIC30583.1"/>
    <property type="molecule type" value="Genomic_DNA"/>
</dbReference>
<evidence type="ECO:0000313" key="1">
    <source>
        <dbReference type="EMBL" id="EIC30583.1"/>
    </source>
</evidence>
<keyword evidence="2" id="KW-1185">Reference proteome</keyword>
<dbReference type="RefSeq" id="WP_005373262.1">
    <property type="nucleotide sequence ID" value="NZ_CM001475.1"/>
</dbReference>
<dbReference type="AlphaFoldDB" id="H8GLQ6"/>
<dbReference type="HOGENOM" id="CLU_1370806_0_0_6"/>
<reference evidence="1 2" key="1">
    <citation type="journal article" date="2013" name="Genome Announc.">
        <title>Genome Sequence of the Obligate Gammaproteobacterial Methanotroph Methylomicrobium album Strain BG8.</title>
        <authorList>
            <person name="Kits K.D."/>
            <person name="Kalyuzhnaya M.G."/>
            <person name="Klotz M.G."/>
            <person name="Jetten M.S."/>
            <person name="Op den Camp H.J."/>
            <person name="Vuilleumier S."/>
            <person name="Bringel F."/>
            <person name="Dispirito A.A."/>
            <person name="Murrell J.C."/>
            <person name="Bruce D."/>
            <person name="Cheng J.F."/>
            <person name="Copeland A."/>
            <person name="Goodwin L."/>
            <person name="Hauser L."/>
            <person name="Lajus A."/>
            <person name="Land M.L."/>
            <person name="Lapidus A."/>
            <person name="Lucas S."/>
            <person name="Medigue C."/>
            <person name="Pitluck S."/>
            <person name="Woyke T."/>
            <person name="Zeytun A."/>
            <person name="Stein L.Y."/>
        </authorList>
    </citation>
    <scope>NUCLEOTIDE SEQUENCE [LARGE SCALE GENOMIC DNA]</scope>
    <source>
        <strain evidence="1 2">BG8</strain>
    </source>
</reference>
<sequence length="199" mass="22642">MKKPVARGGIPSVVVAHYKLLMEGTRREQNGATIREGGREGFTKHVLDTMDRLLAMQQANAWIKLENDVGSEWLPHVFDALWMANLDWEKIRSRRSLVKDKAAQIVSTSEKLIGLLDEFHSLTAHAGGGPSVTQWIHDEHGESLCVEYPERIQLRLTLLELIENARLYDETQQSAESYVKETLNKSYAWDKISAACHFR</sequence>
<accession>H8GLQ6</accession>
<protein>
    <submittedName>
        <fullName evidence="1">Uncharacterized protein</fullName>
    </submittedName>
</protein>
<gene>
    <name evidence="1" type="ORF">Metal_2897</name>
</gene>
<organism evidence="1 2">
    <name type="scientific">Methylomicrobium album BG8</name>
    <dbReference type="NCBI Taxonomy" id="686340"/>
    <lineage>
        <taxon>Bacteria</taxon>
        <taxon>Pseudomonadati</taxon>
        <taxon>Pseudomonadota</taxon>
        <taxon>Gammaproteobacteria</taxon>
        <taxon>Methylococcales</taxon>
        <taxon>Methylococcaceae</taxon>
        <taxon>Methylomicrobium</taxon>
    </lineage>
</organism>
<proteinExistence type="predicted"/>
<evidence type="ECO:0000313" key="2">
    <source>
        <dbReference type="Proteomes" id="UP000005090"/>
    </source>
</evidence>
<dbReference type="eggNOG" id="ENOG502ZGK9">
    <property type="taxonomic scope" value="Bacteria"/>
</dbReference>
<dbReference type="Proteomes" id="UP000005090">
    <property type="component" value="Chromosome"/>
</dbReference>
<dbReference type="STRING" id="686340.Metal_2897"/>